<protein>
    <submittedName>
        <fullName evidence="1">Uncharacterized protein</fullName>
    </submittedName>
</protein>
<proteinExistence type="predicted"/>
<reference evidence="2" key="2">
    <citation type="submission" date="2015-01" db="EMBL/GenBank/DDBJ databases">
        <title>Evolutionary Origins and Diversification of the Mycorrhizal Mutualists.</title>
        <authorList>
            <consortium name="DOE Joint Genome Institute"/>
            <consortium name="Mycorrhizal Genomics Consortium"/>
            <person name="Kohler A."/>
            <person name="Kuo A."/>
            <person name="Nagy L.G."/>
            <person name="Floudas D."/>
            <person name="Copeland A."/>
            <person name="Barry K.W."/>
            <person name="Cichocki N."/>
            <person name="Veneault-Fourrey C."/>
            <person name="LaButti K."/>
            <person name="Lindquist E.A."/>
            <person name="Lipzen A."/>
            <person name="Lundell T."/>
            <person name="Morin E."/>
            <person name="Murat C."/>
            <person name="Riley R."/>
            <person name="Ohm R."/>
            <person name="Sun H."/>
            <person name="Tunlid A."/>
            <person name="Henrissat B."/>
            <person name="Grigoriev I.V."/>
            <person name="Hibbett D.S."/>
            <person name="Martin F."/>
        </authorList>
    </citation>
    <scope>NUCLEOTIDE SEQUENCE [LARGE SCALE GENOMIC DNA]</scope>
    <source>
        <strain evidence="2">h7</strain>
    </source>
</reference>
<reference evidence="1 2" key="1">
    <citation type="submission" date="2014-04" db="EMBL/GenBank/DDBJ databases">
        <authorList>
            <consortium name="DOE Joint Genome Institute"/>
            <person name="Kuo A."/>
            <person name="Gay G."/>
            <person name="Dore J."/>
            <person name="Kohler A."/>
            <person name="Nagy L.G."/>
            <person name="Floudas D."/>
            <person name="Copeland A."/>
            <person name="Barry K.W."/>
            <person name="Cichocki N."/>
            <person name="Veneault-Fourrey C."/>
            <person name="LaButti K."/>
            <person name="Lindquist E.A."/>
            <person name="Lipzen A."/>
            <person name="Lundell T."/>
            <person name="Morin E."/>
            <person name="Murat C."/>
            <person name="Sun H."/>
            <person name="Tunlid A."/>
            <person name="Henrissat B."/>
            <person name="Grigoriev I.V."/>
            <person name="Hibbett D.S."/>
            <person name="Martin F."/>
            <person name="Nordberg H.P."/>
            <person name="Cantor M.N."/>
            <person name="Hua S.X."/>
        </authorList>
    </citation>
    <scope>NUCLEOTIDE SEQUENCE [LARGE SCALE GENOMIC DNA]</scope>
    <source>
        <strain evidence="2">h7</strain>
    </source>
</reference>
<dbReference type="EMBL" id="KN831775">
    <property type="protein sequence ID" value="KIM43602.1"/>
    <property type="molecule type" value="Genomic_DNA"/>
</dbReference>
<evidence type="ECO:0000313" key="2">
    <source>
        <dbReference type="Proteomes" id="UP000053424"/>
    </source>
</evidence>
<organism evidence="1 2">
    <name type="scientific">Hebeloma cylindrosporum</name>
    <dbReference type="NCBI Taxonomy" id="76867"/>
    <lineage>
        <taxon>Eukaryota</taxon>
        <taxon>Fungi</taxon>
        <taxon>Dikarya</taxon>
        <taxon>Basidiomycota</taxon>
        <taxon>Agaricomycotina</taxon>
        <taxon>Agaricomycetes</taxon>
        <taxon>Agaricomycetidae</taxon>
        <taxon>Agaricales</taxon>
        <taxon>Agaricineae</taxon>
        <taxon>Hymenogastraceae</taxon>
        <taxon>Hebeloma</taxon>
    </lineage>
</organism>
<dbReference type="HOGENOM" id="CLU_1768317_0_0_1"/>
<evidence type="ECO:0000313" key="1">
    <source>
        <dbReference type="EMBL" id="KIM43602.1"/>
    </source>
</evidence>
<dbReference type="AlphaFoldDB" id="A0A0C2YRH3"/>
<sequence>MPSDRFRGSTPTYSPVFSVSDISIAAHCTTPLSASSYPRSSSIRGAASNASHRSPPIPDVGAIQTQDVEAWIATNDFDRACSSGWSGAGVERGKEDECQGRHRHYSSANQFVFWRSLEIPLRVFCRALPKRPVTWWSGIGWCDELRI</sequence>
<dbReference type="Proteomes" id="UP000053424">
    <property type="component" value="Unassembled WGS sequence"/>
</dbReference>
<gene>
    <name evidence="1" type="ORF">M413DRAFT_443518</name>
</gene>
<keyword evidence="2" id="KW-1185">Reference proteome</keyword>
<accession>A0A0C2YRH3</accession>
<name>A0A0C2YRH3_HEBCY</name>